<gene>
    <name evidence="1" type="ORF">SAMN02745165_02296</name>
</gene>
<dbReference type="EMBL" id="FQZT01000007">
    <property type="protein sequence ID" value="SHJ39566.1"/>
    <property type="molecule type" value="Genomic_DNA"/>
</dbReference>
<dbReference type="InterPro" id="IPR010352">
    <property type="entry name" value="DUF945"/>
</dbReference>
<dbReference type="STRING" id="1122189.SAMN02745165_02296"/>
<keyword evidence="2" id="KW-1185">Reference proteome</keyword>
<dbReference type="Pfam" id="PF06097">
    <property type="entry name" value="DUF945"/>
    <property type="match status" value="1"/>
</dbReference>
<sequence length="415" mass="45820">MRKVVSALLILTLILLFAATYVCSSKTETVFAEQVAEINQLYPGLIKLELSDYQRGFLLSTARTRVDLRGEQLELSHQIRHLPWKVQIYTSFSEGSELAERPQLQTDVSLQGAVESRLGLPLLAVAADDTEVRLEGLQFSCRLQPGLTDGDVSLQLTELTLIERGNGELHLGDLDLQSTISDQQGLMIGAGKMSLGSLQVQAEEQSFALEGVRYTVENTLQGEAVAGAFELSLDRLQLADEEFNNGRLRMRIAGLDAETLREMQQSARDLQQQFASGQSDPLMLQLQLFALYGQLFQQGLILSIEQLELQSDEGAATGKGEFALAQGDVSGLMAFEQLNGDFQLQLDQTFFSAGFRMLDRLQSSVVRNRAVLNEQAEQLAGAFVQKGILQQTDSGYRLDFAVRQGQPLLNGQVLR</sequence>
<reference evidence="1 2" key="1">
    <citation type="submission" date="2016-11" db="EMBL/GenBank/DDBJ databases">
        <authorList>
            <person name="Jaros S."/>
            <person name="Januszkiewicz K."/>
            <person name="Wedrychowicz H."/>
        </authorList>
    </citation>
    <scope>NUCLEOTIDE SEQUENCE [LARGE SCALE GENOMIC DNA]</scope>
    <source>
        <strain evidence="1 2">DSM 5091</strain>
    </source>
</reference>
<protein>
    <submittedName>
        <fullName evidence="1">Uncharacterized conserved protein YdgA, DUF945 family</fullName>
    </submittedName>
</protein>
<evidence type="ECO:0000313" key="2">
    <source>
        <dbReference type="Proteomes" id="UP000184171"/>
    </source>
</evidence>
<dbReference type="Proteomes" id="UP000184171">
    <property type="component" value="Unassembled WGS sequence"/>
</dbReference>
<accession>A0A1M6IYQ7</accession>
<name>A0A1M6IYQ7_MALRU</name>
<dbReference type="OrthoDB" id="5405130at2"/>
<dbReference type="RefSeq" id="WP_072908867.1">
    <property type="nucleotide sequence ID" value="NZ_FQZT01000007.1"/>
</dbReference>
<dbReference type="AlphaFoldDB" id="A0A1M6IYQ7"/>
<organism evidence="1 2">
    <name type="scientific">Malonomonas rubra DSM 5091</name>
    <dbReference type="NCBI Taxonomy" id="1122189"/>
    <lineage>
        <taxon>Bacteria</taxon>
        <taxon>Pseudomonadati</taxon>
        <taxon>Thermodesulfobacteriota</taxon>
        <taxon>Desulfuromonadia</taxon>
        <taxon>Desulfuromonadales</taxon>
        <taxon>Geopsychrobacteraceae</taxon>
        <taxon>Malonomonas</taxon>
    </lineage>
</organism>
<evidence type="ECO:0000313" key="1">
    <source>
        <dbReference type="EMBL" id="SHJ39566.1"/>
    </source>
</evidence>
<proteinExistence type="predicted"/>